<dbReference type="PANTHER" id="PTHR30466">
    <property type="entry name" value="FLAVIN REDUCTASE"/>
    <property type="match status" value="1"/>
</dbReference>
<dbReference type="SMART" id="SM00903">
    <property type="entry name" value="Flavin_Reduct"/>
    <property type="match status" value="1"/>
</dbReference>
<keyword evidence="2" id="KW-0560">Oxidoreductase</keyword>
<dbReference type="SUPFAM" id="SSF50475">
    <property type="entry name" value="FMN-binding split barrel"/>
    <property type="match status" value="1"/>
</dbReference>
<dbReference type="Proteomes" id="UP000436522">
    <property type="component" value="Unassembled WGS sequence"/>
</dbReference>
<evidence type="ECO:0000313" key="5">
    <source>
        <dbReference type="EMBL" id="GFE49988.1"/>
    </source>
</evidence>
<evidence type="ECO:0000256" key="2">
    <source>
        <dbReference type="ARBA" id="ARBA00023002"/>
    </source>
</evidence>
<dbReference type="InterPro" id="IPR050268">
    <property type="entry name" value="NADH-dep_flavin_reductase"/>
</dbReference>
<proteinExistence type="inferred from homology"/>
<feature type="region of interest" description="Disordered" evidence="3">
    <location>
        <begin position="1"/>
        <end position="20"/>
    </location>
</feature>
<name>A0A640VNF4_9RHOB</name>
<organism evidence="5 6">
    <name type="scientific">Roseobacter cerasinus</name>
    <dbReference type="NCBI Taxonomy" id="2602289"/>
    <lineage>
        <taxon>Bacteria</taxon>
        <taxon>Pseudomonadati</taxon>
        <taxon>Pseudomonadota</taxon>
        <taxon>Alphaproteobacteria</taxon>
        <taxon>Rhodobacterales</taxon>
        <taxon>Roseobacteraceae</taxon>
        <taxon>Roseobacter</taxon>
    </lineage>
</organism>
<evidence type="ECO:0000313" key="6">
    <source>
        <dbReference type="Proteomes" id="UP000436522"/>
    </source>
</evidence>
<gene>
    <name evidence="5" type="ORF">So717_17410</name>
</gene>
<dbReference type="GO" id="GO:0010181">
    <property type="term" value="F:FMN binding"/>
    <property type="evidence" value="ECO:0007669"/>
    <property type="project" value="InterPro"/>
</dbReference>
<keyword evidence="6" id="KW-1185">Reference proteome</keyword>
<dbReference type="InterPro" id="IPR012349">
    <property type="entry name" value="Split_barrel_FMN-bd"/>
</dbReference>
<dbReference type="Pfam" id="PF01613">
    <property type="entry name" value="Flavin_Reduct"/>
    <property type="match status" value="1"/>
</dbReference>
<protein>
    <submittedName>
        <fullName evidence="5">Flavin oxidoreductase</fullName>
    </submittedName>
</protein>
<evidence type="ECO:0000256" key="3">
    <source>
        <dbReference type="SAM" id="MobiDB-lite"/>
    </source>
</evidence>
<dbReference type="Gene3D" id="2.30.110.10">
    <property type="entry name" value="Electron Transport, Fmn-binding Protein, Chain A"/>
    <property type="match status" value="1"/>
</dbReference>
<feature type="domain" description="Flavin reductase like" evidence="4">
    <location>
        <begin position="29"/>
        <end position="170"/>
    </location>
</feature>
<accession>A0A640VNF4</accession>
<reference evidence="5 6" key="1">
    <citation type="submission" date="2019-12" db="EMBL/GenBank/DDBJ databases">
        <title>Roseobacter cerasinus sp. nov., isolated from seawater around aquaculture.</title>
        <authorList>
            <person name="Muramatsu S."/>
            <person name="Takabe Y."/>
            <person name="Mori K."/>
            <person name="Takaichi S."/>
            <person name="Hanada S."/>
        </authorList>
    </citation>
    <scope>NUCLEOTIDE SEQUENCE [LARGE SCALE GENOMIC DNA]</scope>
    <source>
        <strain evidence="5 6">AI77</strain>
    </source>
</reference>
<dbReference type="InterPro" id="IPR002563">
    <property type="entry name" value="Flavin_Rdtase-like_dom"/>
</dbReference>
<evidence type="ECO:0000259" key="4">
    <source>
        <dbReference type="SMART" id="SM00903"/>
    </source>
</evidence>
<dbReference type="PANTHER" id="PTHR30466:SF11">
    <property type="entry name" value="FLAVIN-DEPENDENT MONOOXYGENASE, REDUCTASE SUBUNIT HSAB"/>
    <property type="match status" value="1"/>
</dbReference>
<comment type="similarity">
    <text evidence="1">Belongs to the non-flavoprotein flavin reductase family.</text>
</comment>
<comment type="caution">
    <text evidence="5">The sequence shown here is derived from an EMBL/GenBank/DDBJ whole genome shotgun (WGS) entry which is preliminary data.</text>
</comment>
<dbReference type="AlphaFoldDB" id="A0A640VNF4"/>
<dbReference type="GO" id="GO:0042602">
    <property type="term" value="F:riboflavin reductase (NADPH) activity"/>
    <property type="evidence" value="ECO:0007669"/>
    <property type="project" value="TreeGrafter"/>
</dbReference>
<evidence type="ECO:0000256" key="1">
    <source>
        <dbReference type="ARBA" id="ARBA00008898"/>
    </source>
</evidence>
<dbReference type="EMBL" id="BLIV01000003">
    <property type="protein sequence ID" value="GFE49988.1"/>
    <property type="molecule type" value="Genomic_DNA"/>
</dbReference>
<sequence length="175" mass="18530">MMADGTRQMAQLHSFAPGPDTQRQLRSAFGQFSTGVTVVTAQTAEGPIGMTANSFSSVSVDPALVLWCPAKSSSRYPHFAAAEHFAIHVMGAEHEGIAMGFAKSGQAFDGLDVTHNAHGVPLLGDCLARFECTTHQIHDAGDHAIVVGRVGSAAFREGDALIFCQGRFGRFDKPA</sequence>